<proteinExistence type="predicted"/>
<evidence type="ECO:0000313" key="2">
    <source>
        <dbReference type="EMBL" id="CAA0226955.1"/>
    </source>
</evidence>
<protein>
    <submittedName>
        <fullName evidence="3">Uncharacterized protein</fullName>
    </submittedName>
</protein>
<organism evidence="3 4">
    <name type="scientific">Arabidopsis thaliana</name>
    <name type="common">Mouse-ear cress</name>
    <dbReference type="NCBI Taxonomy" id="3702"/>
    <lineage>
        <taxon>Eukaryota</taxon>
        <taxon>Viridiplantae</taxon>
        <taxon>Streptophyta</taxon>
        <taxon>Embryophyta</taxon>
        <taxon>Tracheophyta</taxon>
        <taxon>Spermatophyta</taxon>
        <taxon>Magnoliopsida</taxon>
        <taxon>eudicotyledons</taxon>
        <taxon>Gunneridae</taxon>
        <taxon>Pentapetalae</taxon>
        <taxon>rosids</taxon>
        <taxon>malvids</taxon>
        <taxon>Brassicales</taxon>
        <taxon>Brassicaceae</taxon>
        <taxon>Camelineae</taxon>
        <taxon>Arabidopsis</taxon>
    </lineage>
</organism>
<dbReference type="Proteomes" id="UP000434276">
    <property type="component" value="Unassembled WGS sequence"/>
</dbReference>
<dbReference type="EMBL" id="CACSHJ010000087">
    <property type="protein sequence ID" value="CAA0226955.1"/>
    <property type="molecule type" value="Genomic_DNA"/>
</dbReference>
<dbReference type="ExpressionAtlas" id="A0A654EDJ6">
    <property type="expression patterns" value="differential"/>
</dbReference>
<evidence type="ECO:0000313" key="5">
    <source>
        <dbReference type="Proteomes" id="UP000434276"/>
    </source>
</evidence>
<reference evidence="3 4" key="1">
    <citation type="submission" date="2019-11" db="EMBL/GenBank/DDBJ databases">
        <authorList>
            <person name="Jiao W.-B."/>
            <person name="Schneeberger K."/>
        </authorList>
    </citation>
    <scope>NUCLEOTIDE SEQUENCE [LARGE SCALE GENOMIC DNA]</scope>
    <source>
        <strain evidence="4">cv. An-1</strain>
        <strain evidence="5">cv. C24</strain>
    </source>
</reference>
<name>A0A654EDJ6_ARATH</name>
<accession>A0A654EDJ6</accession>
<dbReference type="AlphaFoldDB" id="A0A654EDJ6"/>
<dbReference type="Proteomes" id="UP000426265">
    <property type="component" value="Unassembled WGS sequence"/>
</dbReference>
<dbReference type="RefSeq" id="NP_001117320.1">
    <property type="nucleotide sequence ID" value="NM_001123848.1"/>
</dbReference>
<dbReference type="Araport" id="AT1G20875"/>
<dbReference type="EMBL" id="CACRSJ010000104">
    <property type="protein sequence ID" value="VYS46728.1"/>
    <property type="molecule type" value="Genomic_DNA"/>
</dbReference>
<dbReference type="OrthoDB" id="10268392at2759"/>
<evidence type="ECO:0000313" key="1">
    <source>
        <dbReference type="Araport" id="AT1G20875"/>
    </source>
</evidence>
<dbReference type="KEGG" id="ath:AT1G20875"/>
<sequence length="66" mass="7775">MMEVKRREISLRERNVWCKEKNAKEDGGPLLATRGYHVGPANNRIWRYHLSPGSPRAVLLKHFWAF</sequence>
<evidence type="ECO:0000313" key="3">
    <source>
        <dbReference type="EMBL" id="VYS46728.1"/>
    </source>
</evidence>
<evidence type="ECO:0000313" key="4">
    <source>
        <dbReference type="Proteomes" id="UP000426265"/>
    </source>
</evidence>
<dbReference type="GeneID" id="6240343"/>
<gene>
    <name evidence="1" type="ordered locus">At1g20875</name>
    <name evidence="3" type="ORF">AN1_LOCUS2227</name>
    <name evidence="2" type="ORF">C24_LOCUS2138</name>
</gene>